<organism evidence="2 3">
    <name type="scientific">Candidatus Uhrbacteria bacterium RIFOXYB2_FULL_57_15</name>
    <dbReference type="NCBI Taxonomy" id="1802422"/>
    <lineage>
        <taxon>Bacteria</taxon>
        <taxon>Candidatus Uhriibacteriota</taxon>
    </lineage>
</organism>
<reference evidence="2 3" key="1">
    <citation type="journal article" date="2016" name="Nat. Commun.">
        <title>Thousands of microbial genomes shed light on interconnected biogeochemical processes in an aquifer system.</title>
        <authorList>
            <person name="Anantharaman K."/>
            <person name="Brown C.T."/>
            <person name="Hug L.A."/>
            <person name="Sharon I."/>
            <person name="Castelle C.J."/>
            <person name="Probst A.J."/>
            <person name="Thomas B.C."/>
            <person name="Singh A."/>
            <person name="Wilkins M.J."/>
            <person name="Karaoz U."/>
            <person name="Brodie E.L."/>
            <person name="Williams K.H."/>
            <person name="Hubbard S.S."/>
            <person name="Banfield J.F."/>
        </authorList>
    </citation>
    <scope>NUCLEOTIDE SEQUENCE [LARGE SCALE GENOMIC DNA]</scope>
</reference>
<dbReference type="Proteomes" id="UP000176501">
    <property type="component" value="Unassembled WGS sequence"/>
</dbReference>
<dbReference type="InterPro" id="IPR017853">
    <property type="entry name" value="GH"/>
</dbReference>
<dbReference type="Gene3D" id="3.20.20.80">
    <property type="entry name" value="Glycosidases"/>
    <property type="match status" value="1"/>
</dbReference>
<keyword evidence="1" id="KW-0812">Transmembrane</keyword>
<dbReference type="EMBL" id="MGFE01000020">
    <property type="protein sequence ID" value="OGL98407.1"/>
    <property type="molecule type" value="Genomic_DNA"/>
</dbReference>
<evidence type="ECO:0000313" key="3">
    <source>
        <dbReference type="Proteomes" id="UP000176501"/>
    </source>
</evidence>
<evidence type="ECO:0008006" key="4">
    <source>
        <dbReference type="Google" id="ProtNLM"/>
    </source>
</evidence>
<dbReference type="SUPFAM" id="SSF51445">
    <property type="entry name" value="(Trans)glycosidases"/>
    <property type="match status" value="1"/>
</dbReference>
<evidence type="ECO:0000313" key="2">
    <source>
        <dbReference type="EMBL" id="OGL98407.1"/>
    </source>
</evidence>
<keyword evidence="1" id="KW-0472">Membrane</keyword>
<proteinExistence type="predicted"/>
<evidence type="ECO:0000256" key="1">
    <source>
        <dbReference type="SAM" id="Phobius"/>
    </source>
</evidence>
<dbReference type="AlphaFoldDB" id="A0A1F7W866"/>
<feature type="transmembrane region" description="Helical" evidence="1">
    <location>
        <begin position="12"/>
        <end position="30"/>
    </location>
</feature>
<name>A0A1F7W866_9BACT</name>
<gene>
    <name evidence="2" type="ORF">A2304_01785</name>
</gene>
<sequence>MKSWSHNVSRTYWILIVSAIVAILLAIVFLETRPHARPRLGVTFSSVYARQLGLDPREVFTALLDDVGVRHFRIPVYWSETEPLEGEFHWDDVDWMMDEAAARGAQVTLVIGHKVPRWPECYIPDWAETGTYPFDREKLLVFMGAAVERYREEPALERWQVENEPYLPFGVCPEATKENIDGEVELVRSLDDRPIIMTASGELQRWGLTARQSDVLGISVYRITWNRAVGYIRYPLPPWFYRLRARLVRPATDAVIISELQAEPWFPEAIGNRSPSEWAKEFTADDLRANVLFAAQTGMPEVDLWGAEWWYFLLKNDEPELWEEAVRVFRKS</sequence>
<protein>
    <recommendedName>
        <fullName evidence="4">Glycoside hydrolase family 42 N-terminal domain-containing protein</fullName>
    </recommendedName>
</protein>
<accession>A0A1F7W866</accession>
<keyword evidence="1" id="KW-1133">Transmembrane helix</keyword>
<comment type="caution">
    <text evidence="2">The sequence shown here is derived from an EMBL/GenBank/DDBJ whole genome shotgun (WGS) entry which is preliminary data.</text>
</comment>